<evidence type="ECO:0000313" key="2">
    <source>
        <dbReference type="Proteomes" id="UP000489961"/>
    </source>
</evidence>
<dbReference type="RefSeq" id="WP_174559594.1">
    <property type="nucleotide sequence ID" value="NZ_CADDTS010000028.1"/>
</dbReference>
<proteinExistence type="predicted"/>
<dbReference type="NCBIfam" id="TIGR04214">
    <property type="entry name" value="CSLREA_Nterm"/>
    <property type="match status" value="1"/>
</dbReference>
<sequence length="605" mass="65251">MLKQSIGIGMLCVAGHAYSADIIVNTTEDVEKDDKVCSLREAIKYVNNKLPKEGYYGCGGENSTSIILLEKNAIYKVGSSLSIEADLTIKTSYETNVTEEAIPGLNNATIKMSGQDQIFYIDNKIGDKIAVVNLTEVNLEGCSQQQCADKGGLIYNNENLQLSYVKLLGGHAGQGGAIYNVVKNTDFPVYTSYVSIDNSLIANNQATEGGAIYSQAPGFKITNSVFSGNQTTSTVSANIYSEAETDTSKFSAFPLNIFTISNSTFFKNKGLVANVTDGMGLNNLTIVANTSGLSFDATRAKAYLSNSILLGNPYPVSSPASDCSFSSSDSSILLNNLVTANCGNGSAVYKNQIWSGTDLFAGNDVEGNCLSLRDNNVAILCPFKRAEKTFLGYFRPRILLSYSNISDSLIVNKGRVKVNSTDTYVACEASDQRGKTRDSEVEKCDRGAVEIVVPTTVSLTGKDILIGQTAKINIADLLGDSDLIPSEECDNIYSQNSTGSAWRDGCVEVVQTQTPSKGKLTIDLDGNLIYTPNSAWRGADIFTIRIVTSSTRFNKSKPYMDINVQIVQEAENKMESKSVKTSGGSFGFYSVMTLLGLLGLRRFKK</sequence>
<reference evidence="1 2" key="1">
    <citation type="submission" date="2020-02" db="EMBL/GenBank/DDBJ databases">
        <authorList>
            <person name="Chaudhuri R."/>
        </authorList>
    </citation>
    <scope>NUCLEOTIDE SEQUENCE [LARGE SCALE GENOMIC DNA]</scope>
    <source>
        <strain evidence="1">SFB21</strain>
    </source>
</reference>
<protein>
    <recommendedName>
        <fullName evidence="3">Rhombotarget A</fullName>
    </recommendedName>
</protein>
<name>A0A811G9W2_9GAMM</name>
<gene>
    <name evidence="1" type="ORF">SFB21_1694</name>
</gene>
<accession>A0A811G9W2</accession>
<dbReference type="EMBL" id="CADDTS010000028">
    <property type="protein sequence ID" value="CAB1215173.1"/>
    <property type="molecule type" value="Genomic_DNA"/>
</dbReference>
<dbReference type="InterPro" id="IPR011050">
    <property type="entry name" value="Pectin_lyase_fold/virulence"/>
</dbReference>
<dbReference type="NCBIfam" id="TIGR04212">
    <property type="entry name" value="GlyGly_RbtA"/>
    <property type="match status" value="1"/>
</dbReference>
<organism evidence="1 2">
    <name type="scientific">Acinetobacter bouvetii</name>
    <dbReference type="NCBI Taxonomy" id="202951"/>
    <lineage>
        <taxon>Bacteria</taxon>
        <taxon>Pseudomonadati</taxon>
        <taxon>Pseudomonadota</taxon>
        <taxon>Gammaproteobacteria</taxon>
        <taxon>Moraxellales</taxon>
        <taxon>Moraxellaceae</taxon>
        <taxon>Acinetobacter</taxon>
    </lineage>
</organism>
<evidence type="ECO:0008006" key="3">
    <source>
        <dbReference type="Google" id="ProtNLM"/>
    </source>
</evidence>
<comment type="caution">
    <text evidence="1">The sequence shown here is derived from an EMBL/GenBank/DDBJ whole genome shotgun (WGS) entry which is preliminary data.</text>
</comment>
<dbReference type="InterPro" id="IPR026457">
    <property type="entry name" value="CSLREA_Nterm"/>
</dbReference>
<dbReference type="InterPro" id="IPR026454">
    <property type="entry name" value="Rhombotarget_A"/>
</dbReference>
<dbReference type="SUPFAM" id="SSF51126">
    <property type="entry name" value="Pectin lyase-like"/>
    <property type="match status" value="1"/>
</dbReference>
<dbReference type="Proteomes" id="UP000489961">
    <property type="component" value="Unassembled WGS sequence"/>
</dbReference>
<evidence type="ECO:0000313" key="1">
    <source>
        <dbReference type="EMBL" id="CAB1215173.1"/>
    </source>
</evidence>
<dbReference type="AlphaFoldDB" id="A0A811G9W2"/>
<dbReference type="Gene3D" id="2.60.40.3440">
    <property type="match status" value="1"/>
</dbReference>